<dbReference type="Proteomes" id="UP001174909">
    <property type="component" value="Unassembled WGS sequence"/>
</dbReference>
<dbReference type="InterPro" id="IPR036111">
    <property type="entry name" value="Mal/L-sulfo/L-lacto_DH-like_sf"/>
</dbReference>
<organism evidence="3 4">
    <name type="scientific">Geodia barretti</name>
    <name type="common">Barrett's horny sponge</name>
    <dbReference type="NCBI Taxonomy" id="519541"/>
    <lineage>
        <taxon>Eukaryota</taxon>
        <taxon>Metazoa</taxon>
        <taxon>Porifera</taxon>
        <taxon>Demospongiae</taxon>
        <taxon>Heteroscleromorpha</taxon>
        <taxon>Tetractinellida</taxon>
        <taxon>Astrophorina</taxon>
        <taxon>Geodiidae</taxon>
        <taxon>Geodia</taxon>
    </lineage>
</organism>
<dbReference type="Pfam" id="PF02615">
    <property type="entry name" value="Ldh_2"/>
    <property type="match status" value="2"/>
</dbReference>
<keyword evidence="2" id="KW-0560">Oxidoreductase</keyword>
<keyword evidence="4" id="KW-1185">Reference proteome</keyword>
<comment type="similarity">
    <text evidence="1">Belongs to the LDH2/MDH2 oxidoreductase family.</text>
</comment>
<dbReference type="Gene3D" id="3.30.1370.60">
    <property type="entry name" value="Hypothetical oxidoreductase yiak, domain 2"/>
    <property type="match status" value="1"/>
</dbReference>
<dbReference type="Gene3D" id="1.10.1530.10">
    <property type="match status" value="1"/>
</dbReference>
<gene>
    <name evidence="3" type="ORF">GBAR_LOCUS22897</name>
</gene>
<evidence type="ECO:0000256" key="2">
    <source>
        <dbReference type="ARBA" id="ARBA00023002"/>
    </source>
</evidence>
<dbReference type="AlphaFoldDB" id="A0AA35T557"/>
<dbReference type="GO" id="GO:0016491">
    <property type="term" value="F:oxidoreductase activity"/>
    <property type="evidence" value="ECO:0007669"/>
    <property type="project" value="UniProtKB-KW"/>
</dbReference>
<dbReference type="InterPro" id="IPR043144">
    <property type="entry name" value="Mal/L-sulf/L-lact_DH-like_ah"/>
</dbReference>
<evidence type="ECO:0000313" key="3">
    <source>
        <dbReference type="EMBL" id="CAI8041178.1"/>
    </source>
</evidence>
<name>A0AA35T557_GEOBA</name>
<dbReference type="InterPro" id="IPR043143">
    <property type="entry name" value="Mal/L-sulf/L-lact_DH-like_NADP"/>
</dbReference>
<dbReference type="SUPFAM" id="SSF89733">
    <property type="entry name" value="L-sulfolactate dehydrogenase-like"/>
    <property type="match status" value="1"/>
</dbReference>
<dbReference type="InterPro" id="IPR003767">
    <property type="entry name" value="Malate/L-lactate_DH-like"/>
</dbReference>
<dbReference type="PANTHER" id="PTHR11091:SF0">
    <property type="entry name" value="MALATE DEHYDROGENASE"/>
    <property type="match status" value="1"/>
</dbReference>
<proteinExistence type="inferred from homology"/>
<evidence type="ECO:0000313" key="4">
    <source>
        <dbReference type="Proteomes" id="UP001174909"/>
    </source>
</evidence>
<evidence type="ECO:0000256" key="1">
    <source>
        <dbReference type="ARBA" id="ARBA00006056"/>
    </source>
</evidence>
<dbReference type="PANTHER" id="PTHR11091">
    <property type="entry name" value="OXIDOREDUCTASE-RELATED"/>
    <property type="match status" value="1"/>
</dbReference>
<protein>
    <submittedName>
        <fullName evidence="3">Malate dehydrogenase</fullName>
    </submittedName>
</protein>
<comment type="caution">
    <text evidence="3">The sequence shown here is derived from an EMBL/GenBank/DDBJ whole genome shotgun (WGS) entry which is preliminary data.</text>
</comment>
<dbReference type="EMBL" id="CASHTH010003165">
    <property type="protein sequence ID" value="CAI8041178.1"/>
    <property type="molecule type" value="Genomic_DNA"/>
</dbReference>
<reference evidence="3" key="1">
    <citation type="submission" date="2023-03" db="EMBL/GenBank/DDBJ databases">
        <authorList>
            <person name="Steffen K."/>
            <person name="Cardenas P."/>
        </authorList>
    </citation>
    <scope>NUCLEOTIDE SEQUENCE</scope>
</reference>
<accession>A0AA35T557</accession>
<sequence length="325" mass="35248">MNVVPKEFIRVMPDAMRGFVSEAFQKAGTSEADAAHIAHLLVLTDLRGVFSHGTRQTPGYVGMMLDGKVNPRPNVRCIDESPTTAVYDGDGGMGHFAAYHAAKAAVKKAKEMGLGAATSRNHFHFGSAGKYSRLALEADCAGFAVSCHRFRHSPDSPIATATGASPMSFAIPAGNQPPIVVDMATGIDAKLPFEQAFEQSPAAFFKMLGLSHVSHALGGIMAGIWLFDKPPDPPTIWEGANQGAFITAFDISRFRPIDEYKAEIDQHIHDARQMQPAPGHDRSDLPGGLEWEREREWAEIGIPVGEEHQEQLKIIAERVGIPLPF</sequence>